<evidence type="ECO:0000259" key="2">
    <source>
        <dbReference type="Pfam" id="PF13458"/>
    </source>
</evidence>
<dbReference type="OrthoDB" id="264684at2157"/>
<evidence type="ECO:0000313" key="3">
    <source>
        <dbReference type="EMBL" id="SFB67840.1"/>
    </source>
</evidence>
<dbReference type="InterPro" id="IPR006311">
    <property type="entry name" value="TAT_signal"/>
</dbReference>
<dbReference type="InterPro" id="IPR028081">
    <property type="entry name" value="Leu-bd"/>
</dbReference>
<protein>
    <submittedName>
        <fullName evidence="3">Amino acid/amide ABC transporter substrate-binding protein, HAAT family</fullName>
    </submittedName>
</protein>
<dbReference type="CDD" id="cd19989">
    <property type="entry name" value="PBP1_SBP-like"/>
    <property type="match status" value="1"/>
</dbReference>
<name>A0A1I1D4X1_NATHA</name>
<dbReference type="Gene3D" id="3.40.50.2300">
    <property type="match status" value="2"/>
</dbReference>
<dbReference type="PANTHER" id="PTHR30483:SF6">
    <property type="entry name" value="PERIPLASMIC BINDING PROTEIN OF ABC TRANSPORTER FOR NATURAL AMINO ACIDS"/>
    <property type="match status" value="1"/>
</dbReference>
<keyword evidence="1" id="KW-0732">Signal</keyword>
<keyword evidence="4" id="KW-1185">Reference proteome</keyword>
<dbReference type="SUPFAM" id="SSF53822">
    <property type="entry name" value="Periplasmic binding protein-like I"/>
    <property type="match status" value="1"/>
</dbReference>
<dbReference type="InterPro" id="IPR028082">
    <property type="entry name" value="Peripla_BP_I"/>
</dbReference>
<dbReference type="Proteomes" id="UP000199161">
    <property type="component" value="Unassembled WGS sequence"/>
</dbReference>
<sequence length="422" mass="45638">MSRDGTCQGSRRRLLKAITAGSVGGLVGVAGCVGDPEQAGADDNDGEFDTVQFGVLEPFNGEFSELAKERHQGTELAIEQINESDEYEFTIEYEEYDTQLDPATATQRAEQAVQSDGAQFITGCISSSSALAINDFALENEVVYTPGAADVSITGSECNEYVFRFETNTAQIAEAMAQWTADELGDRIFYHIADYAYGDSVLEEVETRMESISDSYERVDVTRSDPGSTDFEAFISQISNASDEADALVVGMTGADLAIFLSQASARGLQDEIPIVTTTASFRAVRAGAGEGAYDVYSGVRYVPSIETGDNGAFVDAYQNEYDDVPDNFSRVGYESIRMVANGIREAGSNDPTTVRETLSGMEHDTIFGPNEFRECDQQAVNPVWMGECVEPDEGELADVELLTDLSGEEAIPDCEETGCDL</sequence>
<dbReference type="Pfam" id="PF13458">
    <property type="entry name" value="Peripla_BP_6"/>
    <property type="match status" value="1"/>
</dbReference>
<dbReference type="RefSeq" id="WP_177209067.1">
    <property type="nucleotide sequence ID" value="NZ_FOKW01000001.1"/>
</dbReference>
<dbReference type="PROSITE" id="PS51318">
    <property type="entry name" value="TAT"/>
    <property type="match status" value="1"/>
</dbReference>
<dbReference type="AlphaFoldDB" id="A0A1I1D4X1"/>
<accession>A0A1I1D4X1</accession>
<evidence type="ECO:0000313" key="4">
    <source>
        <dbReference type="Proteomes" id="UP000199161"/>
    </source>
</evidence>
<gene>
    <name evidence="3" type="ORF">SAMN05444422_10183</name>
</gene>
<evidence type="ECO:0000256" key="1">
    <source>
        <dbReference type="ARBA" id="ARBA00022729"/>
    </source>
</evidence>
<feature type="domain" description="Leucine-binding protein" evidence="2">
    <location>
        <begin position="50"/>
        <end position="390"/>
    </location>
</feature>
<reference evidence="4" key="1">
    <citation type="submission" date="2016-10" db="EMBL/GenBank/DDBJ databases">
        <authorList>
            <person name="Varghese N."/>
            <person name="Submissions S."/>
        </authorList>
    </citation>
    <scope>NUCLEOTIDE SEQUENCE [LARGE SCALE GENOMIC DNA]</scope>
    <source>
        <strain evidence="4">DSM 13078</strain>
    </source>
</reference>
<organism evidence="3 4">
    <name type="scientific">Natronobacterium haloterrestre</name>
    <name type="common">Halobiforma haloterrestris</name>
    <dbReference type="NCBI Taxonomy" id="148448"/>
    <lineage>
        <taxon>Archaea</taxon>
        <taxon>Methanobacteriati</taxon>
        <taxon>Methanobacteriota</taxon>
        <taxon>Stenosarchaea group</taxon>
        <taxon>Halobacteria</taxon>
        <taxon>Halobacteriales</taxon>
        <taxon>Natrialbaceae</taxon>
        <taxon>Natronobacterium</taxon>
    </lineage>
</organism>
<dbReference type="PROSITE" id="PS51257">
    <property type="entry name" value="PROKAR_LIPOPROTEIN"/>
    <property type="match status" value="1"/>
</dbReference>
<dbReference type="EMBL" id="FOKW01000001">
    <property type="protein sequence ID" value="SFB67840.1"/>
    <property type="molecule type" value="Genomic_DNA"/>
</dbReference>
<dbReference type="PANTHER" id="PTHR30483">
    <property type="entry name" value="LEUCINE-SPECIFIC-BINDING PROTEIN"/>
    <property type="match status" value="1"/>
</dbReference>
<dbReference type="InterPro" id="IPR051010">
    <property type="entry name" value="BCAA_transport"/>
</dbReference>
<proteinExistence type="predicted"/>